<protein>
    <submittedName>
        <fullName evidence="3">Bifunctional hydroxymethylpyrimidine kinase/phosphomethylpyrimidine kinase</fullName>
    </submittedName>
</protein>
<accession>A0A7G5EF03</accession>
<dbReference type="InterPro" id="IPR029056">
    <property type="entry name" value="Ribokinase-like"/>
</dbReference>
<dbReference type="GO" id="GO:0009228">
    <property type="term" value="P:thiamine biosynthetic process"/>
    <property type="evidence" value="ECO:0007669"/>
    <property type="project" value="TreeGrafter"/>
</dbReference>
<dbReference type="GO" id="GO:0008972">
    <property type="term" value="F:phosphomethylpyrimidine kinase activity"/>
    <property type="evidence" value="ECO:0007669"/>
    <property type="project" value="TreeGrafter"/>
</dbReference>
<feature type="compositionally biased region" description="Polar residues" evidence="1">
    <location>
        <begin position="312"/>
        <end position="321"/>
    </location>
</feature>
<feature type="compositionally biased region" description="Acidic residues" evidence="1">
    <location>
        <begin position="287"/>
        <end position="307"/>
    </location>
</feature>
<evidence type="ECO:0000259" key="2">
    <source>
        <dbReference type="Pfam" id="PF08543"/>
    </source>
</evidence>
<dbReference type="Pfam" id="PF08543">
    <property type="entry name" value="Phos_pyr_kin"/>
    <property type="match status" value="1"/>
</dbReference>
<dbReference type="SUPFAM" id="SSF53613">
    <property type="entry name" value="Ribokinase-like"/>
    <property type="match status" value="1"/>
</dbReference>
<dbReference type="InterPro" id="IPR013749">
    <property type="entry name" value="PM/HMP-P_kinase-1"/>
</dbReference>
<evidence type="ECO:0000313" key="3">
    <source>
        <dbReference type="EMBL" id="QMV72578.1"/>
    </source>
</evidence>
<feature type="domain" description="Pyridoxamine kinase/Phosphomethylpyrimidine kinase" evidence="2">
    <location>
        <begin position="34"/>
        <end position="275"/>
    </location>
</feature>
<name>A0A7G5EF03_9BURK</name>
<dbReference type="UniPathway" id="UPA00060">
    <property type="reaction ID" value="UER00138"/>
</dbReference>
<keyword evidence="3" id="KW-0808">Transferase</keyword>
<organism evidence="3 4">
    <name type="scientific">Comamonas piscis</name>
    <dbReference type="NCBI Taxonomy" id="1562974"/>
    <lineage>
        <taxon>Bacteria</taxon>
        <taxon>Pseudomonadati</taxon>
        <taxon>Pseudomonadota</taxon>
        <taxon>Betaproteobacteria</taxon>
        <taxon>Burkholderiales</taxon>
        <taxon>Comamonadaceae</taxon>
        <taxon>Comamonas</taxon>
    </lineage>
</organism>
<reference evidence="3 4" key="1">
    <citation type="journal article" date="2020" name="G3 (Bethesda)">
        <title>CeMbio - The Caenorhabditis elegans Microbiome Resource.</title>
        <authorList>
            <person name="Dirksen P."/>
            <person name="Assie A."/>
            <person name="Zimmermann J."/>
            <person name="Zhang F."/>
            <person name="Tietje A.M."/>
            <person name="Marsh S.A."/>
            <person name="Felix M.A."/>
            <person name="Shapira M."/>
            <person name="Kaleta C."/>
            <person name="Schulenburg H."/>
            <person name="Samuel B."/>
        </authorList>
    </citation>
    <scope>NUCLEOTIDE SEQUENCE [LARGE SCALE GENOMIC DNA]</scope>
    <source>
        <strain evidence="3 4">BIGb0172</strain>
    </source>
</reference>
<keyword evidence="4" id="KW-1185">Reference proteome</keyword>
<gene>
    <name evidence="3" type="ORF">HS961_06845</name>
</gene>
<dbReference type="Gene3D" id="3.40.1190.20">
    <property type="match status" value="1"/>
</dbReference>
<dbReference type="PANTHER" id="PTHR20858">
    <property type="entry name" value="PHOSPHOMETHYLPYRIMIDINE KINASE"/>
    <property type="match status" value="1"/>
</dbReference>
<dbReference type="GO" id="GO:0008902">
    <property type="term" value="F:hydroxymethylpyrimidine kinase activity"/>
    <property type="evidence" value="ECO:0007669"/>
    <property type="project" value="TreeGrafter"/>
</dbReference>
<dbReference type="GO" id="GO:0009229">
    <property type="term" value="P:thiamine diphosphate biosynthetic process"/>
    <property type="evidence" value="ECO:0007669"/>
    <property type="project" value="UniProtKB-UniPathway"/>
</dbReference>
<sequence>MTSSLTNQPESSPSESTLAATIDTASILCFNANDPSGAGGTNADALAVASMGGHPCTVVTGALIRDTLDTIDFYALPDDAVQQQAQTVLQDIPIRAIKLGFLGSIENVRVCAEVTIDYPDLPVVAYVTGMAWWDSELIDDYLDAYQELLLPQVTVLVGAYGLLWRWLLPDRTSEHRPSPRDIAKAAAEHGVPFVLVTGIPTHDQHVENVLASADTIYGSGEFELFETEYIGAGDTLSAALTALLATEVPLSDATAEAMTYLDKCLEGGLRPGMGKTIPDRLFWVHADDEDEEEAGEEAGEEEPEDADGTAGSTQNLRNTLQ</sequence>
<proteinExistence type="predicted"/>
<dbReference type="GO" id="GO:0005829">
    <property type="term" value="C:cytosol"/>
    <property type="evidence" value="ECO:0007669"/>
    <property type="project" value="TreeGrafter"/>
</dbReference>
<feature type="region of interest" description="Disordered" evidence="1">
    <location>
        <begin position="286"/>
        <end position="321"/>
    </location>
</feature>
<dbReference type="PANTHER" id="PTHR20858:SF17">
    <property type="entry name" value="HYDROXYMETHYLPYRIMIDINE_PHOSPHOMETHYLPYRIMIDINE KINASE THI20-RELATED"/>
    <property type="match status" value="1"/>
</dbReference>
<dbReference type="EMBL" id="CP058554">
    <property type="protein sequence ID" value="QMV72578.1"/>
    <property type="molecule type" value="Genomic_DNA"/>
</dbReference>
<keyword evidence="3" id="KW-0418">Kinase</keyword>
<dbReference type="Proteomes" id="UP000515240">
    <property type="component" value="Chromosome"/>
</dbReference>
<evidence type="ECO:0000313" key="4">
    <source>
        <dbReference type="Proteomes" id="UP000515240"/>
    </source>
</evidence>
<dbReference type="KEGG" id="cpis:HS961_06845"/>
<dbReference type="AlphaFoldDB" id="A0A7G5EF03"/>
<evidence type="ECO:0000256" key="1">
    <source>
        <dbReference type="SAM" id="MobiDB-lite"/>
    </source>
</evidence>